<feature type="domain" description="DUF6950" evidence="1">
    <location>
        <begin position="3"/>
        <end position="131"/>
    </location>
</feature>
<evidence type="ECO:0000313" key="3">
    <source>
        <dbReference type="Proteomes" id="UP001595583"/>
    </source>
</evidence>
<dbReference type="RefSeq" id="WP_378225381.1">
    <property type="nucleotide sequence ID" value="NZ_JBHRTK010000032.1"/>
</dbReference>
<comment type="caution">
    <text evidence="2">The sequence shown here is derived from an EMBL/GenBank/DDBJ whole genome shotgun (WGS) entry which is preliminary data.</text>
</comment>
<sequence length="135" mass="14645">MDKLYAHLHRSMAEPFVWGESDCMLDVANYLLLLTGHDGGKRYRGLYDSAFSCQKASGFLTDPVKPFAECVAEFPLATTTDPQRGDVGVILVQDGRKTKATGGICLGRNWAVKAEQGLVIGPCLEILAAWKAPDA</sequence>
<evidence type="ECO:0000313" key="2">
    <source>
        <dbReference type="EMBL" id="MFC3209194.1"/>
    </source>
</evidence>
<evidence type="ECO:0000259" key="1">
    <source>
        <dbReference type="Pfam" id="PF22262"/>
    </source>
</evidence>
<dbReference type="EMBL" id="JBHRTK010000032">
    <property type="protein sequence ID" value="MFC3209194.1"/>
    <property type="molecule type" value="Genomic_DNA"/>
</dbReference>
<gene>
    <name evidence="2" type="ORF">ACFOHJ_23520</name>
</gene>
<keyword evidence="3" id="KW-1185">Reference proteome</keyword>
<organism evidence="2 3">
    <name type="scientific">Aquamicrobium soli</name>
    <dbReference type="NCBI Taxonomy" id="1811518"/>
    <lineage>
        <taxon>Bacteria</taxon>
        <taxon>Pseudomonadati</taxon>
        <taxon>Pseudomonadota</taxon>
        <taxon>Alphaproteobacteria</taxon>
        <taxon>Hyphomicrobiales</taxon>
        <taxon>Phyllobacteriaceae</taxon>
        <taxon>Aquamicrobium</taxon>
    </lineage>
</organism>
<reference evidence="3" key="1">
    <citation type="journal article" date="2019" name="Int. J. Syst. Evol. Microbiol.">
        <title>The Global Catalogue of Microorganisms (GCM) 10K type strain sequencing project: providing services to taxonomists for standard genome sequencing and annotation.</title>
        <authorList>
            <consortium name="The Broad Institute Genomics Platform"/>
            <consortium name="The Broad Institute Genome Sequencing Center for Infectious Disease"/>
            <person name="Wu L."/>
            <person name="Ma J."/>
        </authorList>
    </citation>
    <scope>NUCLEOTIDE SEQUENCE [LARGE SCALE GENOMIC DNA]</scope>
    <source>
        <strain evidence="3">KCTC 52165</strain>
    </source>
</reference>
<dbReference type="Proteomes" id="UP001595583">
    <property type="component" value="Unassembled WGS sequence"/>
</dbReference>
<accession>A0ABV7KFV7</accession>
<proteinExistence type="predicted"/>
<dbReference type="InterPro" id="IPR053802">
    <property type="entry name" value="DUF6950"/>
</dbReference>
<dbReference type="Pfam" id="PF22262">
    <property type="entry name" value="DUF6950"/>
    <property type="match status" value="1"/>
</dbReference>
<name>A0ABV7KFV7_9HYPH</name>
<protein>
    <submittedName>
        <fullName evidence="2">DUF6950 family protein</fullName>
    </submittedName>
</protein>